<dbReference type="InterPro" id="IPR037045">
    <property type="entry name" value="S8pro/Inhibitor_I9_sf"/>
</dbReference>
<protein>
    <submittedName>
        <fullName evidence="4">Peptidase inhibitor I9</fullName>
    </submittedName>
</protein>
<feature type="region of interest" description="Disordered" evidence="2">
    <location>
        <begin position="95"/>
        <end position="114"/>
    </location>
</feature>
<evidence type="ECO:0000256" key="2">
    <source>
        <dbReference type="SAM" id="MobiDB-lite"/>
    </source>
</evidence>
<organism evidence="4 5">
    <name type="scientific">Apiospora arundinis</name>
    <dbReference type="NCBI Taxonomy" id="335852"/>
    <lineage>
        <taxon>Eukaryota</taxon>
        <taxon>Fungi</taxon>
        <taxon>Dikarya</taxon>
        <taxon>Ascomycota</taxon>
        <taxon>Pezizomycotina</taxon>
        <taxon>Sordariomycetes</taxon>
        <taxon>Xylariomycetidae</taxon>
        <taxon>Amphisphaeriales</taxon>
        <taxon>Apiosporaceae</taxon>
        <taxon>Apiospora</taxon>
    </lineage>
</organism>
<gene>
    <name evidence="4" type="ORF">PGQ11_006712</name>
</gene>
<evidence type="ECO:0000256" key="1">
    <source>
        <dbReference type="ARBA" id="ARBA00038069"/>
    </source>
</evidence>
<comment type="similarity">
    <text evidence="1">Belongs to the protease inhibitor I9 family.</text>
</comment>
<dbReference type="EMBL" id="JAPCWZ010000004">
    <property type="protein sequence ID" value="KAK8868134.1"/>
    <property type="molecule type" value="Genomic_DNA"/>
</dbReference>
<accession>A0ABR2IU36</accession>
<dbReference type="Proteomes" id="UP001390339">
    <property type="component" value="Unassembled WGS sequence"/>
</dbReference>
<dbReference type="Gene3D" id="3.30.70.80">
    <property type="entry name" value="Peptidase S8 propeptide/proteinase inhibitor I9"/>
    <property type="match status" value="1"/>
</dbReference>
<reference evidence="4 5" key="1">
    <citation type="journal article" date="2024" name="IMA Fungus">
        <title>Apiospora arundinis, a panoply of carbohydrate-active enzymes and secondary metabolites.</title>
        <authorList>
            <person name="Sorensen T."/>
            <person name="Petersen C."/>
            <person name="Muurmann A.T."/>
            <person name="Christiansen J.V."/>
            <person name="Brundto M.L."/>
            <person name="Overgaard C.K."/>
            <person name="Boysen A.T."/>
            <person name="Wollenberg R.D."/>
            <person name="Larsen T.O."/>
            <person name="Sorensen J.L."/>
            <person name="Nielsen K.L."/>
            <person name="Sondergaard T.E."/>
        </authorList>
    </citation>
    <scope>NUCLEOTIDE SEQUENCE [LARGE SCALE GENOMIC DNA]</scope>
    <source>
        <strain evidence="4 5">AAU 773</strain>
    </source>
</reference>
<feature type="domain" description="Inhibitor I9" evidence="3">
    <location>
        <begin position="46"/>
        <end position="114"/>
    </location>
</feature>
<dbReference type="SUPFAM" id="SSF54897">
    <property type="entry name" value="Protease propeptides/inhibitors"/>
    <property type="match status" value="1"/>
</dbReference>
<feature type="compositionally biased region" description="Basic and acidic residues" evidence="2">
    <location>
        <begin position="97"/>
        <end position="114"/>
    </location>
</feature>
<evidence type="ECO:0000259" key="3">
    <source>
        <dbReference type="Pfam" id="PF05922"/>
    </source>
</evidence>
<comment type="caution">
    <text evidence="4">The sequence shown here is derived from an EMBL/GenBank/DDBJ whole genome shotgun (WGS) entry which is preliminary data.</text>
</comment>
<dbReference type="InterPro" id="IPR010259">
    <property type="entry name" value="S8pro/Inhibitor_I9"/>
</dbReference>
<dbReference type="PANTHER" id="PTHR28288">
    <property type="entry name" value="PROTEASE B INHIBITOR 2"/>
    <property type="match status" value="1"/>
</dbReference>
<sequence>MHMYPMLPMLPRQLLPRPSITLKPTPNTTTVFNRFFRHSTPAKMPTYIVTCKPDASADQIAAAKKHAEDQGGKIGHEYNLIKGFSVEFPKDSMSTMESHEHVKAVELDQEVKTQ</sequence>
<evidence type="ECO:0000313" key="5">
    <source>
        <dbReference type="Proteomes" id="UP001390339"/>
    </source>
</evidence>
<proteinExistence type="inferred from homology"/>
<dbReference type="PANTHER" id="PTHR28288:SF2">
    <property type="entry name" value="PROTEASE B INHIBITOR 2"/>
    <property type="match status" value="1"/>
</dbReference>
<dbReference type="InterPro" id="IPR052471">
    <property type="entry name" value="PBI_I9"/>
</dbReference>
<keyword evidence="5" id="KW-1185">Reference proteome</keyword>
<name>A0ABR2IU36_9PEZI</name>
<dbReference type="Pfam" id="PF05922">
    <property type="entry name" value="Inhibitor_I9"/>
    <property type="match status" value="1"/>
</dbReference>
<evidence type="ECO:0000313" key="4">
    <source>
        <dbReference type="EMBL" id="KAK8868134.1"/>
    </source>
</evidence>